<name>A0A023ZWR5_9CAUD</name>
<protein>
    <submittedName>
        <fullName evidence="2">Uncharacterized protein</fullName>
    </submittedName>
</protein>
<proteinExistence type="predicted"/>
<feature type="compositionally biased region" description="Polar residues" evidence="1">
    <location>
        <begin position="123"/>
        <end position="139"/>
    </location>
</feature>
<evidence type="ECO:0000313" key="2">
    <source>
        <dbReference type="EMBL" id="AHY84246.1"/>
    </source>
</evidence>
<feature type="region of interest" description="Disordered" evidence="1">
    <location>
        <begin position="118"/>
        <end position="139"/>
    </location>
</feature>
<organism evidence="2 3">
    <name type="scientific">Mycobacterium phage HH92</name>
    <dbReference type="NCBI Taxonomy" id="1471543"/>
    <lineage>
        <taxon>Viruses</taxon>
        <taxon>Duplodnaviria</taxon>
        <taxon>Heunggongvirae</taxon>
        <taxon>Uroviricota</taxon>
        <taxon>Caudoviricetes</taxon>
        <taxon>Gilesvirus</taxon>
        <taxon>Gilesvirus giles</taxon>
    </lineage>
</organism>
<evidence type="ECO:0000256" key="1">
    <source>
        <dbReference type="SAM" id="MobiDB-lite"/>
    </source>
</evidence>
<accession>A0A023ZWR5</accession>
<sequence>MTESDFGMTPDTADDNPVNTFPPNVFPLGAAVTVAYGSNERPFCTLGNLYRILGYLTGEVPGADDINSVIAECRHHVTHQLPTDMRTENPPPPPGDDVADIAWLGTVIGKYGPRITLTAMPGSPNNPTASDTTEGSTDA</sequence>
<dbReference type="Proteomes" id="UP000024437">
    <property type="component" value="Genome"/>
</dbReference>
<dbReference type="EMBL" id="KJ538722">
    <property type="protein sequence ID" value="AHY84246.1"/>
    <property type="molecule type" value="Genomic_DNA"/>
</dbReference>
<reference evidence="2 3" key="1">
    <citation type="submission" date="2014-03" db="EMBL/GenBank/DDBJ databases">
        <authorList>
            <person name="Bragg J."/>
            <person name="Chandler A.Y."/>
            <person name="Dehn A."/>
            <person name="Hefner M."/>
            <person name="Petersen P."/>
            <person name="Wilson J."/>
            <person name="Zeba F."/>
            <person name="Zegers G.P."/>
            <person name="Page S.T."/>
            <person name="Bradley K.W."/>
            <person name="Clarke D.Q."/>
            <person name="Lewis M.F."/>
            <person name="Barker L.P."/>
            <person name="Bailey C."/>
            <person name="Asai D.J."/>
            <person name="Garber M.L."/>
            <person name="Bowman C.A."/>
            <person name="Russell D.A."/>
            <person name="Pope W.H."/>
            <person name="Jacobs-Sera D."/>
            <person name="Hendrix R.W."/>
            <person name="Hatfull G.F."/>
        </authorList>
    </citation>
    <scope>NUCLEOTIDE SEQUENCE [LARGE SCALE GENOMIC DNA]</scope>
</reference>
<evidence type="ECO:0000313" key="3">
    <source>
        <dbReference type="Proteomes" id="UP000024437"/>
    </source>
</evidence>
<gene>
    <name evidence="2" type="primary">61</name>
    <name evidence="2" type="ORF">PBI_HH92_61</name>
</gene>